<dbReference type="Proteomes" id="UP000299102">
    <property type="component" value="Unassembled WGS sequence"/>
</dbReference>
<protein>
    <submittedName>
        <fullName evidence="1">Uncharacterized protein</fullName>
    </submittedName>
</protein>
<keyword evidence="2" id="KW-1185">Reference proteome</keyword>
<dbReference type="EMBL" id="BGZK01002976">
    <property type="protein sequence ID" value="GBP97640.1"/>
    <property type="molecule type" value="Genomic_DNA"/>
</dbReference>
<evidence type="ECO:0000313" key="2">
    <source>
        <dbReference type="Proteomes" id="UP000299102"/>
    </source>
</evidence>
<name>A0A4C2AC28_EUMVA</name>
<gene>
    <name evidence="1" type="ORF">EVAR_94017_1</name>
</gene>
<evidence type="ECO:0000313" key="1">
    <source>
        <dbReference type="EMBL" id="GBP97640.1"/>
    </source>
</evidence>
<reference evidence="1 2" key="1">
    <citation type="journal article" date="2019" name="Commun. Biol.">
        <title>The bagworm genome reveals a unique fibroin gene that provides high tensile strength.</title>
        <authorList>
            <person name="Kono N."/>
            <person name="Nakamura H."/>
            <person name="Ohtoshi R."/>
            <person name="Tomita M."/>
            <person name="Numata K."/>
            <person name="Arakawa K."/>
        </authorList>
    </citation>
    <scope>NUCLEOTIDE SEQUENCE [LARGE SCALE GENOMIC DNA]</scope>
</reference>
<comment type="caution">
    <text evidence="1">The sequence shown here is derived from an EMBL/GenBank/DDBJ whole genome shotgun (WGS) entry which is preliminary data.</text>
</comment>
<proteinExistence type="predicted"/>
<organism evidence="1 2">
    <name type="scientific">Eumeta variegata</name>
    <name type="common">Bagworm moth</name>
    <name type="synonym">Eumeta japonica</name>
    <dbReference type="NCBI Taxonomy" id="151549"/>
    <lineage>
        <taxon>Eukaryota</taxon>
        <taxon>Metazoa</taxon>
        <taxon>Ecdysozoa</taxon>
        <taxon>Arthropoda</taxon>
        <taxon>Hexapoda</taxon>
        <taxon>Insecta</taxon>
        <taxon>Pterygota</taxon>
        <taxon>Neoptera</taxon>
        <taxon>Endopterygota</taxon>
        <taxon>Lepidoptera</taxon>
        <taxon>Glossata</taxon>
        <taxon>Ditrysia</taxon>
        <taxon>Tineoidea</taxon>
        <taxon>Psychidae</taxon>
        <taxon>Oiketicinae</taxon>
        <taxon>Eumeta</taxon>
    </lineage>
</organism>
<accession>A0A4C2AC28</accession>
<sequence length="143" mass="15824">MFVQCPDLKYIVIGAIAAADPRYLLVRQTEHAAYWLCRAVSASATSMFAQVDCTRLTDNGYHKVLHRHVDYDFLPMVYVDTYVIILLVHVTSVKGRGYAATCATPHGGYRRLLRGGADTCRQAPTYLTMAAAEVAGCPRPTVR</sequence>
<dbReference type="AlphaFoldDB" id="A0A4C2AC28"/>